<comment type="caution">
    <text evidence="1">The sequence shown here is derived from an EMBL/GenBank/DDBJ whole genome shotgun (WGS) entry which is preliminary data.</text>
</comment>
<name>A0A1J4U4W3_9BACT</name>
<protein>
    <submittedName>
        <fullName evidence="1">Uncharacterized protein</fullName>
    </submittedName>
</protein>
<dbReference type="EMBL" id="MNVC01000046">
    <property type="protein sequence ID" value="OIO18323.1"/>
    <property type="molecule type" value="Genomic_DNA"/>
</dbReference>
<evidence type="ECO:0000313" key="2">
    <source>
        <dbReference type="Proteomes" id="UP000181941"/>
    </source>
</evidence>
<dbReference type="Proteomes" id="UP000181941">
    <property type="component" value="Unassembled WGS sequence"/>
</dbReference>
<reference evidence="1 2" key="1">
    <citation type="journal article" date="2016" name="Environ. Microbiol.">
        <title>Genomic resolution of a cold subsurface aquifer community provides metabolic insights for novel microbes adapted to high CO concentrations.</title>
        <authorList>
            <person name="Probst A.J."/>
            <person name="Castelle C.J."/>
            <person name="Singh A."/>
            <person name="Brown C.T."/>
            <person name="Anantharaman K."/>
            <person name="Sharon I."/>
            <person name="Hug L.A."/>
            <person name="Burstein D."/>
            <person name="Emerson J.B."/>
            <person name="Thomas B.C."/>
            <person name="Banfield J.F."/>
        </authorList>
    </citation>
    <scope>NUCLEOTIDE SEQUENCE [LARGE SCALE GENOMIC DNA]</scope>
    <source>
        <strain evidence="1">CG1_02_32_51</strain>
    </source>
</reference>
<organism evidence="1 2">
    <name type="scientific">Candidatus Magasanikbacteria bacterium CG1_02_32_51</name>
    <dbReference type="NCBI Taxonomy" id="1805238"/>
    <lineage>
        <taxon>Bacteria</taxon>
        <taxon>Candidatus Magasanikiibacteriota</taxon>
    </lineage>
</organism>
<proteinExistence type="predicted"/>
<accession>A0A1J4U4W3</accession>
<dbReference type="AlphaFoldDB" id="A0A1J4U4W3"/>
<sequence length="80" mass="9594">MCQVDDNAQFGDKSENYTLMEILLKKAHNKEFNFKDKYVLIFNLKILNFQTIFECFNFEKIKIRSSKRKFASSYNLVIIK</sequence>
<gene>
    <name evidence="1" type="ORF">AUJ23_03920</name>
</gene>
<evidence type="ECO:0000313" key="1">
    <source>
        <dbReference type="EMBL" id="OIO18323.1"/>
    </source>
</evidence>